<dbReference type="Proteomes" id="UP001183388">
    <property type="component" value="Unassembled WGS sequence"/>
</dbReference>
<name>A0ABU2L1M4_9ACTN</name>
<keyword evidence="3" id="KW-1185">Reference proteome</keyword>
<proteinExistence type="predicted"/>
<evidence type="ECO:0000256" key="1">
    <source>
        <dbReference type="SAM" id="MobiDB-lite"/>
    </source>
</evidence>
<evidence type="ECO:0000313" key="2">
    <source>
        <dbReference type="EMBL" id="MDT0305464.1"/>
    </source>
</evidence>
<reference evidence="3" key="1">
    <citation type="submission" date="2023-07" db="EMBL/GenBank/DDBJ databases">
        <title>30 novel species of actinomycetes from the DSMZ collection.</title>
        <authorList>
            <person name="Nouioui I."/>
        </authorList>
    </citation>
    <scope>NUCLEOTIDE SEQUENCE [LARGE SCALE GENOMIC DNA]</scope>
    <source>
        <strain evidence="3">DSM 44917</strain>
    </source>
</reference>
<dbReference type="EMBL" id="JAVREN010000001">
    <property type="protein sequence ID" value="MDT0305464.1"/>
    <property type="molecule type" value="Genomic_DNA"/>
</dbReference>
<comment type="caution">
    <text evidence="2">The sequence shown here is derived from an EMBL/GenBank/DDBJ whole genome shotgun (WGS) entry which is preliminary data.</text>
</comment>
<organism evidence="2 3">
    <name type="scientific">Streptomyces boetiae</name>
    <dbReference type="NCBI Taxonomy" id="3075541"/>
    <lineage>
        <taxon>Bacteria</taxon>
        <taxon>Bacillati</taxon>
        <taxon>Actinomycetota</taxon>
        <taxon>Actinomycetes</taxon>
        <taxon>Kitasatosporales</taxon>
        <taxon>Streptomycetaceae</taxon>
        <taxon>Streptomyces</taxon>
    </lineage>
</organism>
<protein>
    <submittedName>
        <fullName evidence="2">Uncharacterized protein</fullName>
    </submittedName>
</protein>
<sequence length="83" mass="9011">MNDRVAMGVTVDSQTIRVGDQLFLGGQAFTVSDMSVVPRGGRRLEFASGESFTMRAHTVLYATRSVRPTPDATGARSGRPRPR</sequence>
<accession>A0ABU2L1M4</accession>
<evidence type="ECO:0000313" key="3">
    <source>
        <dbReference type="Proteomes" id="UP001183388"/>
    </source>
</evidence>
<feature type="region of interest" description="Disordered" evidence="1">
    <location>
        <begin position="64"/>
        <end position="83"/>
    </location>
</feature>
<gene>
    <name evidence="2" type="ORF">RM780_00595</name>
</gene>
<dbReference type="RefSeq" id="WP_311628375.1">
    <property type="nucleotide sequence ID" value="NZ_JAVREN010000001.1"/>
</dbReference>